<feature type="region of interest" description="Disordered" evidence="1">
    <location>
        <begin position="124"/>
        <end position="172"/>
    </location>
</feature>
<dbReference type="OrthoDB" id="204263at2157"/>
<dbReference type="InterPro" id="IPR046783">
    <property type="entry name" value="HTH_63"/>
</dbReference>
<proteinExistence type="predicted"/>
<dbReference type="Pfam" id="PF20575">
    <property type="entry name" value="HTH_63"/>
    <property type="match status" value="1"/>
</dbReference>
<dbReference type="Proteomes" id="UP000199076">
    <property type="component" value="Unassembled WGS sequence"/>
</dbReference>
<evidence type="ECO:0000313" key="3">
    <source>
        <dbReference type="Proteomes" id="UP000199076"/>
    </source>
</evidence>
<organism evidence="2 3">
    <name type="scientific">Halorientalis regularis</name>
    <dbReference type="NCBI Taxonomy" id="660518"/>
    <lineage>
        <taxon>Archaea</taxon>
        <taxon>Methanobacteriati</taxon>
        <taxon>Methanobacteriota</taxon>
        <taxon>Stenosarchaea group</taxon>
        <taxon>Halobacteria</taxon>
        <taxon>Halobacteriales</taxon>
        <taxon>Haloarculaceae</taxon>
        <taxon>Halorientalis</taxon>
    </lineage>
</organism>
<gene>
    <name evidence="2" type="ORF">SAMN05216218_11482</name>
</gene>
<accession>A0A1G7R752</accession>
<dbReference type="AlphaFoldDB" id="A0A1G7R752"/>
<evidence type="ECO:0000313" key="2">
    <source>
        <dbReference type="EMBL" id="SDG06573.1"/>
    </source>
</evidence>
<evidence type="ECO:0000256" key="1">
    <source>
        <dbReference type="SAM" id="MobiDB-lite"/>
    </source>
</evidence>
<feature type="compositionally biased region" description="Basic and acidic residues" evidence="1">
    <location>
        <begin position="153"/>
        <end position="162"/>
    </location>
</feature>
<reference evidence="3" key="1">
    <citation type="submission" date="2016-10" db="EMBL/GenBank/DDBJ databases">
        <authorList>
            <person name="Varghese N."/>
            <person name="Submissions S."/>
        </authorList>
    </citation>
    <scope>NUCLEOTIDE SEQUENCE [LARGE SCALE GENOMIC DNA]</scope>
    <source>
        <strain evidence="3">IBRC-M 10760</strain>
    </source>
</reference>
<sequence>MARQSPRIELFCRSLAPSTGREQQDRIVQRLRTLDEASRIRGFEVVLCGECVCPRAATAETDPGERLLDRYDAFETWAEETGRDLVGFEKRDTKSILTGTTVTGIVFPRLTLAEYRDGELTFVAPSSDDGEQTTVADRLGDYEWGSVDGLSDEAQREPRAEDATVDQVEEEK</sequence>
<protein>
    <submittedName>
        <fullName evidence="2">Uncharacterized protein</fullName>
    </submittedName>
</protein>
<dbReference type="EMBL" id="FNBK01000014">
    <property type="protein sequence ID" value="SDG06573.1"/>
    <property type="molecule type" value="Genomic_DNA"/>
</dbReference>
<dbReference type="RefSeq" id="WP_175452917.1">
    <property type="nucleotide sequence ID" value="NZ_FNBK01000014.1"/>
</dbReference>
<keyword evidence="3" id="KW-1185">Reference proteome</keyword>
<name>A0A1G7R752_9EURY</name>
<feature type="compositionally biased region" description="Acidic residues" evidence="1">
    <location>
        <begin position="163"/>
        <end position="172"/>
    </location>
</feature>